<keyword evidence="1" id="KW-0732">Signal</keyword>
<dbReference type="PANTHER" id="PTHR34556:SF2">
    <property type="entry name" value="PROTEIN TAB2 HOMOLOG, CHLOROPLASTIC"/>
    <property type="match status" value="1"/>
</dbReference>
<feature type="domain" description="RNA-binding protein Tab2/Atab2 C-terminal" evidence="3">
    <location>
        <begin position="196"/>
        <end position="340"/>
    </location>
</feature>
<accession>A0ABR1FHZ3</accession>
<dbReference type="InterPro" id="IPR046760">
    <property type="entry name" value="Tab2-like_N"/>
</dbReference>
<feature type="chain" id="PRO_5045402868" evidence="1">
    <location>
        <begin position="20"/>
        <end position="345"/>
    </location>
</feature>
<name>A0ABR1FHZ3_AURAN</name>
<reference evidence="4 5" key="1">
    <citation type="submission" date="2024-03" db="EMBL/GenBank/DDBJ databases">
        <title>Aureococcus anophagefferens CCMP1851 and Kratosvirus quantuckense: Draft genome of a second virus-susceptible host strain in the model system.</title>
        <authorList>
            <person name="Chase E."/>
            <person name="Truchon A.R."/>
            <person name="Schepens W."/>
            <person name="Wilhelm S.W."/>
        </authorList>
    </citation>
    <scope>NUCLEOTIDE SEQUENCE [LARGE SCALE GENOMIC DNA]</scope>
    <source>
        <strain evidence="4 5">CCMP1851</strain>
    </source>
</reference>
<dbReference type="Proteomes" id="UP001363151">
    <property type="component" value="Unassembled WGS sequence"/>
</dbReference>
<comment type="caution">
    <text evidence="4">The sequence shown here is derived from an EMBL/GenBank/DDBJ whole genome shotgun (WGS) entry which is preliminary data.</text>
</comment>
<dbReference type="PANTHER" id="PTHR34556">
    <property type="match status" value="1"/>
</dbReference>
<evidence type="ECO:0000313" key="5">
    <source>
        <dbReference type="Proteomes" id="UP001363151"/>
    </source>
</evidence>
<evidence type="ECO:0000259" key="2">
    <source>
        <dbReference type="Pfam" id="PF06485"/>
    </source>
</evidence>
<dbReference type="Pfam" id="PF20429">
    <property type="entry name" value="Tab2-like_C"/>
    <property type="match status" value="1"/>
</dbReference>
<dbReference type="InterPro" id="IPR046761">
    <property type="entry name" value="Tab2-like_C"/>
</dbReference>
<feature type="signal peptide" evidence="1">
    <location>
        <begin position="1"/>
        <end position="19"/>
    </location>
</feature>
<keyword evidence="4" id="KW-0418">Kinase</keyword>
<evidence type="ECO:0000256" key="1">
    <source>
        <dbReference type="SAM" id="SignalP"/>
    </source>
</evidence>
<evidence type="ECO:0000313" key="4">
    <source>
        <dbReference type="EMBL" id="KAK7231150.1"/>
    </source>
</evidence>
<dbReference type="InterPro" id="IPR009472">
    <property type="entry name" value="Tab2-like"/>
</dbReference>
<keyword evidence="4" id="KW-0808">Transferase</keyword>
<feature type="domain" description="RNA-binding protein Tab2-like N-terminal" evidence="2">
    <location>
        <begin position="63"/>
        <end position="168"/>
    </location>
</feature>
<dbReference type="GO" id="GO:0016301">
    <property type="term" value="F:kinase activity"/>
    <property type="evidence" value="ECO:0007669"/>
    <property type="project" value="UniProtKB-KW"/>
</dbReference>
<gene>
    <name evidence="4" type="primary">TAB2</name>
    <name evidence="4" type="ORF">SO694_00071045</name>
</gene>
<organism evidence="4 5">
    <name type="scientific">Aureococcus anophagefferens</name>
    <name type="common">Harmful bloom alga</name>
    <dbReference type="NCBI Taxonomy" id="44056"/>
    <lineage>
        <taxon>Eukaryota</taxon>
        <taxon>Sar</taxon>
        <taxon>Stramenopiles</taxon>
        <taxon>Ochrophyta</taxon>
        <taxon>Pelagophyceae</taxon>
        <taxon>Pelagomonadales</taxon>
        <taxon>Pelagomonadaceae</taxon>
        <taxon>Aureococcus</taxon>
    </lineage>
</organism>
<dbReference type="EMBL" id="JBBJCI010000419">
    <property type="protein sequence ID" value="KAK7231150.1"/>
    <property type="molecule type" value="Genomic_DNA"/>
</dbReference>
<sequence>MKLYQVALAALCCAALAEGWVSSVARPLRSPHAPRETFQRARVAVRAEGDEASHGERPISSEWELDCFSRPVLVKGKKLWELLITDASGQWRDVVALPATGVNSVAVRKAIEDVIARAPVKPTVIRFFRRQMLNMLTIALNGVAANRPTLRVTPSRATHALYDWIEEREADVYPGMEGYSPGAGAATRDRMTAPVTASRLPEGLRGEQYAFVTLPLSEVLSGGGITEENVGVGKLINVKPAYEVDALLPGIAILTRRSDALAMSLASTELAGVRADAAQRQLVLDVALDESFLVAKLDDDQRVEAAAFEKAKQGLDGLHFVVVQSPEDDGVEPAGFWLLRETQNA</sequence>
<evidence type="ECO:0000259" key="3">
    <source>
        <dbReference type="Pfam" id="PF20429"/>
    </source>
</evidence>
<keyword evidence="5" id="KW-1185">Reference proteome</keyword>
<proteinExistence type="predicted"/>
<protein>
    <submittedName>
        <fullName evidence="4">TGF-beta activated kinase</fullName>
    </submittedName>
</protein>
<dbReference type="Pfam" id="PF06485">
    <property type="entry name" value="Tab2-like_N"/>
    <property type="match status" value="1"/>
</dbReference>